<dbReference type="InterPro" id="IPR013126">
    <property type="entry name" value="Hsp_70_fam"/>
</dbReference>
<dbReference type="PANTHER" id="PTHR19375">
    <property type="entry name" value="HEAT SHOCK PROTEIN 70KDA"/>
    <property type="match status" value="1"/>
</dbReference>
<evidence type="ECO:0000256" key="1">
    <source>
        <dbReference type="ARBA" id="ARBA00007381"/>
    </source>
</evidence>
<keyword evidence="6" id="KW-0346">Stress response</keyword>
<evidence type="ECO:0000313" key="6">
    <source>
        <dbReference type="EMBL" id="ETO08652.1"/>
    </source>
</evidence>
<keyword evidence="5" id="KW-1133">Transmembrane helix</keyword>
<dbReference type="PRINTS" id="PR00301">
    <property type="entry name" value="HEATSHOCK70"/>
</dbReference>
<keyword evidence="7" id="KW-1185">Reference proteome</keyword>
<feature type="compositionally biased region" description="Acidic residues" evidence="4">
    <location>
        <begin position="61"/>
        <end position="72"/>
    </location>
</feature>
<feature type="non-terminal residue" evidence="6">
    <location>
        <position position="288"/>
    </location>
</feature>
<dbReference type="EMBL" id="ASPP01024831">
    <property type="protein sequence ID" value="ETO08652.1"/>
    <property type="molecule type" value="Genomic_DNA"/>
</dbReference>
<dbReference type="AlphaFoldDB" id="X6M5A7"/>
<dbReference type="SUPFAM" id="SSF53067">
    <property type="entry name" value="Actin-like ATPase domain"/>
    <property type="match status" value="1"/>
</dbReference>
<gene>
    <name evidence="6" type="ORF">RFI_28734</name>
</gene>
<feature type="transmembrane region" description="Helical" evidence="5">
    <location>
        <begin position="139"/>
        <end position="158"/>
    </location>
</feature>
<organism evidence="6 7">
    <name type="scientific">Reticulomyxa filosa</name>
    <dbReference type="NCBI Taxonomy" id="46433"/>
    <lineage>
        <taxon>Eukaryota</taxon>
        <taxon>Sar</taxon>
        <taxon>Rhizaria</taxon>
        <taxon>Retaria</taxon>
        <taxon>Foraminifera</taxon>
        <taxon>Monothalamids</taxon>
        <taxon>Reticulomyxidae</taxon>
        <taxon>Reticulomyxa</taxon>
    </lineage>
</organism>
<protein>
    <submittedName>
        <fullName evidence="6">Heat shock protein 70</fullName>
    </submittedName>
</protein>
<dbReference type="OrthoDB" id="2401965at2759"/>
<dbReference type="Pfam" id="PF00012">
    <property type="entry name" value="HSP70"/>
    <property type="match status" value="1"/>
</dbReference>
<feature type="compositionally biased region" description="Basic and acidic residues" evidence="4">
    <location>
        <begin position="49"/>
        <end position="60"/>
    </location>
</feature>
<dbReference type="InterPro" id="IPR043129">
    <property type="entry name" value="ATPase_NBD"/>
</dbReference>
<sequence>MDMDMHAHAMVTRTYVYTYIHTNIVGEHTNEQLLLICIPDAECYPVAEEERSISSDKQDKSEEEEKTSEDKDESQLYPNWFESRQMTITNSLTVAVIKVKKELTEQAFLRVTDLQFRPKVTSVQAFHFDKTWRKFNCSLSALFLIVYTLHLICVSLSLSCTSLKEKTYFFNFLRYVYADPLVHIQNSNANLTTQIRENKKAIITDILFKNSSWQLIDIYSIMTNKIASIGIDLGMTYSCVGTWKNNTVEIIPNNMGERTTPSCVSFSDTERLVGTAARYGYARNSENT</sequence>
<dbReference type="Proteomes" id="UP000023152">
    <property type="component" value="Unassembled WGS sequence"/>
</dbReference>
<dbReference type="GO" id="GO:0005524">
    <property type="term" value="F:ATP binding"/>
    <property type="evidence" value="ECO:0007669"/>
    <property type="project" value="UniProtKB-KW"/>
</dbReference>
<evidence type="ECO:0000256" key="2">
    <source>
        <dbReference type="ARBA" id="ARBA00022741"/>
    </source>
</evidence>
<dbReference type="Gene3D" id="3.30.420.40">
    <property type="match status" value="1"/>
</dbReference>
<name>X6M5A7_RETFI</name>
<evidence type="ECO:0000256" key="3">
    <source>
        <dbReference type="ARBA" id="ARBA00022840"/>
    </source>
</evidence>
<keyword evidence="3" id="KW-0067">ATP-binding</keyword>
<keyword evidence="5" id="KW-0472">Membrane</keyword>
<comment type="similarity">
    <text evidence="1">Belongs to the heat shock protein 70 family.</text>
</comment>
<evidence type="ECO:0000256" key="5">
    <source>
        <dbReference type="SAM" id="Phobius"/>
    </source>
</evidence>
<reference evidence="6 7" key="1">
    <citation type="journal article" date="2013" name="Curr. Biol.">
        <title>The Genome of the Foraminiferan Reticulomyxa filosa.</title>
        <authorList>
            <person name="Glockner G."/>
            <person name="Hulsmann N."/>
            <person name="Schleicher M."/>
            <person name="Noegel A.A."/>
            <person name="Eichinger L."/>
            <person name="Gallinger C."/>
            <person name="Pawlowski J."/>
            <person name="Sierra R."/>
            <person name="Euteneuer U."/>
            <person name="Pillet L."/>
            <person name="Moustafa A."/>
            <person name="Platzer M."/>
            <person name="Groth M."/>
            <person name="Szafranski K."/>
            <person name="Schliwa M."/>
        </authorList>
    </citation>
    <scope>NUCLEOTIDE SEQUENCE [LARGE SCALE GENOMIC DNA]</scope>
</reference>
<proteinExistence type="inferred from homology"/>
<feature type="region of interest" description="Disordered" evidence="4">
    <location>
        <begin position="49"/>
        <end position="73"/>
    </location>
</feature>
<comment type="caution">
    <text evidence="6">The sequence shown here is derived from an EMBL/GenBank/DDBJ whole genome shotgun (WGS) entry which is preliminary data.</text>
</comment>
<evidence type="ECO:0000256" key="4">
    <source>
        <dbReference type="SAM" id="MobiDB-lite"/>
    </source>
</evidence>
<accession>X6M5A7</accession>
<evidence type="ECO:0000313" key="7">
    <source>
        <dbReference type="Proteomes" id="UP000023152"/>
    </source>
</evidence>
<dbReference type="FunFam" id="3.30.420.40:FF:000028">
    <property type="entry name" value="heat shock 70 kDa protein-like"/>
    <property type="match status" value="1"/>
</dbReference>
<keyword evidence="2" id="KW-0547">Nucleotide-binding</keyword>
<dbReference type="GO" id="GO:0140662">
    <property type="term" value="F:ATP-dependent protein folding chaperone"/>
    <property type="evidence" value="ECO:0007669"/>
    <property type="project" value="InterPro"/>
</dbReference>
<keyword evidence="5" id="KW-0812">Transmembrane</keyword>